<keyword evidence="2 5" id="KW-0812">Transmembrane</keyword>
<evidence type="ECO:0000313" key="9">
    <source>
        <dbReference type="Proteomes" id="UP000070186"/>
    </source>
</evidence>
<gene>
    <name evidence="8" type="ORF">AT959_04640</name>
</gene>
<reference evidence="8 9" key="1">
    <citation type="submission" date="2015-12" db="EMBL/GenBank/DDBJ databases">
        <title>Nitrous oxide reduction kinetics distinguish bacteria harboring typical versus atypical NosZ.</title>
        <authorList>
            <person name="Yoon S."/>
            <person name="Nissen S."/>
            <person name="Park D."/>
            <person name="Sanford R.A."/>
            <person name="Loeffler F.E."/>
        </authorList>
    </citation>
    <scope>NUCLEOTIDE SEQUENCE [LARGE SCALE GENOMIC DNA]</scope>
    <source>
        <strain evidence="8 9">ATCC BAA-841</strain>
    </source>
</reference>
<dbReference type="GO" id="GO:0042773">
    <property type="term" value="P:ATP synthesis coupled electron transport"/>
    <property type="evidence" value="ECO:0007669"/>
    <property type="project" value="InterPro"/>
</dbReference>
<dbReference type="InterPro" id="IPR003945">
    <property type="entry name" value="NU5C-like"/>
</dbReference>
<accession>A0A133XL38</accession>
<dbReference type="EMBL" id="LODL01000010">
    <property type="protein sequence ID" value="KXB31655.1"/>
    <property type="molecule type" value="Genomic_DNA"/>
</dbReference>
<protein>
    <submittedName>
        <fullName evidence="8">NADH-ubiquinone oxidoreductase</fullName>
    </submittedName>
</protein>
<comment type="subcellular location">
    <subcellularLocation>
        <location evidence="1">Endomembrane system</location>
        <topology evidence="1">Multi-pass membrane protein</topology>
    </subcellularLocation>
    <subcellularLocation>
        <location evidence="5">Membrane</location>
        <topology evidence="5">Multi-pass membrane protein</topology>
    </subcellularLocation>
</comment>
<feature type="domain" description="NADH:quinone oxidoreductase/Mrp antiporter transmembrane" evidence="6">
    <location>
        <begin position="147"/>
        <end position="360"/>
    </location>
</feature>
<proteinExistence type="predicted"/>
<evidence type="ECO:0000259" key="7">
    <source>
        <dbReference type="Pfam" id="PF00662"/>
    </source>
</evidence>
<dbReference type="STRING" id="281362.AT959_04640"/>
<keyword evidence="3" id="KW-1133">Transmembrane helix</keyword>
<dbReference type="GO" id="GO:0016020">
    <property type="term" value="C:membrane"/>
    <property type="evidence" value="ECO:0007669"/>
    <property type="project" value="UniProtKB-SubCell"/>
</dbReference>
<sequence>MNPLLHSLSDAIWLVPALSLLAVVVTAARVLLGRAVGDAAEPLTARLASLAAFAGLVLLLAIDGLALAHGAPGHRRLGHWFGSGNWEATFSFLLDPLSLSISTLTALIGWLVIRFSANYLHREAGFHRFFIALSFFLAGIQLVLLAGNGLLAFVGWEMCGVSSFLLIGYAWQRPVATGNALFAFVTNRGGDAGFLLALGLAAAWLGGFEWTALSRASQISVVNDRLLVIGFVIAALAKSAQLPFTPWITRALEGPTPSSAIFYGAVMVHAGVYLLLRLEPLLLQVPDVMFGLVLAGALTALYAWLCGLVQSDVKSALVFATVFQVALMFVEIGLGWTTLALVHLCLHAAWRAWHFLLAPSWLVLTRQRPPPPPAWLCRNQLLYTAALQRFWLDKLSEVLLVKPTESFARDVRGLEEHFIDHAIGQPGQGQAVHAERPLVLADGLPGQALAAVSDALQRIENRLLLRGRGGTAEKLLHRLGSYLRTLEGLLEQPRYLMMAVMATFVVIL</sequence>
<dbReference type="Pfam" id="PF00361">
    <property type="entry name" value="Proton_antipo_M"/>
    <property type="match status" value="1"/>
</dbReference>
<evidence type="ECO:0000256" key="2">
    <source>
        <dbReference type="ARBA" id="ARBA00022692"/>
    </source>
</evidence>
<evidence type="ECO:0000313" key="8">
    <source>
        <dbReference type="EMBL" id="KXB31655.1"/>
    </source>
</evidence>
<keyword evidence="8" id="KW-0830">Ubiquinone</keyword>
<dbReference type="InterPro" id="IPR001516">
    <property type="entry name" value="Proton_antipo_N"/>
</dbReference>
<dbReference type="InterPro" id="IPR001750">
    <property type="entry name" value="ND/Mrp_TM"/>
</dbReference>
<organism evidence="8 9">
    <name type="scientific">Dechloromonas denitrificans</name>
    <dbReference type="NCBI Taxonomy" id="281362"/>
    <lineage>
        <taxon>Bacteria</taxon>
        <taxon>Pseudomonadati</taxon>
        <taxon>Pseudomonadota</taxon>
        <taxon>Betaproteobacteria</taxon>
        <taxon>Rhodocyclales</taxon>
        <taxon>Azonexaceae</taxon>
        <taxon>Dechloromonas</taxon>
    </lineage>
</organism>
<evidence type="ECO:0000256" key="3">
    <source>
        <dbReference type="ARBA" id="ARBA00022989"/>
    </source>
</evidence>
<evidence type="ECO:0000256" key="5">
    <source>
        <dbReference type="RuleBase" id="RU000320"/>
    </source>
</evidence>
<feature type="domain" description="NADH-Ubiquinone oxidoreductase (complex I) chain 5 N-terminal" evidence="7">
    <location>
        <begin position="80"/>
        <end position="130"/>
    </location>
</feature>
<dbReference type="PANTHER" id="PTHR42829">
    <property type="entry name" value="NADH-UBIQUINONE OXIDOREDUCTASE CHAIN 5"/>
    <property type="match status" value="1"/>
</dbReference>
<keyword evidence="9" id="KW-1185">Reference proteome</keyword>
<dbReference type="GO" id="GO:0015990">
    <property type="term" value="P:electron transport coupled proton transport"/>
    <property type="evidence" value="ECO:0007669"/>
    <property type="project" value="TreeGrafter"/>
</dbReference>
<evidence type="ECO:0000256" key="4">
    <source>
        <dbReference type="ARBA" id="ARBA00023136"/>
    </source>
</evidence>
<dbReference type="GO" id="GO:0012505">
    <property type="term" value="C:endomembrane system"/>
    <property type="evidence" value="ECO:0007669"/>
    <property type="project" value="UniProtKB-SubCell"/>
</dbReference>
<evidence type="ECO:0000256" key="1">
    <source>
        <dbReference type="ARBA" id="ARBA00004127"/>
    </source>
</evidence>
<dbReference type="Pfam" id="PF00662">
    <property type="entry name" value="Proton_antipo_N"/>
    <property type="match status" value="1"/>
</dbReference>
<dbReference type="GO" id="GO:0003954">
    <property type="term" value="F:NADH dehydrogenase activity"/>
    <property type="evidence" value="ECO:0007669"/>
    <property type="project" value="TreeGrafter"/>
</dbReference>
<comment type="caution">
    <text evidence="8">The sequence shown here is derived from an EMBL/GenBank/DDBJ whole genome shotgun (WGS) entry which is preliminary data.</text>
</comment>
<keyword evidence="4" id="KW-0472">Membrane</keyword>
<dbReference type="GO" id="GO:0008137">
    <property type="term" value="F:NADH dehydrogenase (ubiquinone) activity"/>
    <property type="evidence" value="ECO:0007669"/>
    <property type="project" value="InterPro"/>
</dbReference>
<name>A0A133XL38_9RHOO</name>
<dbReference type="PRINTS" id="PR01434">
    <property type="entry name" value="NADHDHGNASE5"/>
</dbReference>
<dbReference type="RefSeq" id="WP_066881099.1">
    <property type="nucleotide sequence ID" value="NZ_LODL01000010.1"/>
</dbReference>
<dbReference type="AlphaFoldDB" id="A0A133XL38"/>
<evidence type="ECO:0000259" key="6">
    <source>
        <dbReference type="Pfam" id="PF00361"/>
    </source>
</evidence>
<dbReference type="PANTHER" id="PTHR42829:SF2">
    <property type="entry name" value="NADH-UBIQUINONE OXIDOREDUCTASE CHAIN 5"/>
    <property type="match status" value="1"/>
</dbReference>
<dbReference type="Proteomes" id="UP000070186">
    <property type="component" value="Unassembled WGS sequence"/>
</dbReference>